<feature type="transmembrane region" description="Helical" evidence="7">
    <location>
        <begin position="20"/>
        <end position="37"/>
    </location>
</feature>
<gene>
    <name evidence="8" type="ORF">IHV25_09300</name>
</gene>
<dbReference type="PANTHER" id="PTHR21716">
    <property type="entry name" value="TRANSMEMBRANE PROTEIN"/>
    <property type="match status" value="1"/>
</dbReference>
<organism evidence="8 9">
    <name type="scientific">Phaeovibrio sulfidiphilus</name>
    <dbReference type="NCBI Taxonomy" id="1220600"/>
    <lineage>
        <taxon>Bacteria</taxon>
        <taxon>Pseudomonadati</taxon>
        <taxon>Pseudomonadota</taxon>
        <taxon>Alphaproteobacteria</taxon>
        <taxon>Rhodospirillales</taxon>
        <taxon>Rhodospirillaceae</taxon>
        <taxon>Phaeovibrio</taxon>
    </lineage>
</organism>
<comment type="similarity">
    <text evidence="2">Belongs to the autoinducer-2 exporter (AI-2E) (TC 2.A.86) family.</text>
</comment>
<dbReference type="EMBL" id="JACZHT010000007">
    <property type="protein sequence ID" value="MBE1237840.1"/>
    <property type="molecule type" value="Genomic_DNA"/>
</dbReference>
<evidence type="ECO:0000256" key="5">
    <source>
        <dbReference type="ARBA" id="ARBA00023136"/>
    </source>
</evidence>
<proteinExistence type="inferred from homology"/>
<comment type="subcellular location">
    <subcellularLocation>
        <location evidence="1">Membrane</location>
        <topology evidence="1">Multi-pass membrane protein</topology>
    </subcellularLocation>
</comment>
<name>A0A8J6YNE5_9PROT</name>
<evidence type="ECO:0000256" key="2">
    <source>
        <dbReference type="ARBA" id="ARBA00009773"/>
    </source>
</evidence>
<feature type="transmembrane region" description="Helical" evidence="7">
    <location>
        <begin position="283"/>
        <end position="299"/>
    </location>
</feature>
<evidence type="ECO:0000256" key="6">
    <source>
        <dbReference type="SAM" id="MobiDB-lite"/>
    </source>
</evidence>
<dbReference type="InterPro" id="IPR002549">
    <property type="entry name" value="AI-2E-like"/>
</dbReference>
<evidence type="ECO:0000256" key="4">
    <source>
        <dbReference type="ARBA" id="ARBA00022989"/>
    </source>
</evidence>
<dbReference type="Proteomes" id="UP000631034">
    <property type="component" value="Unassembled WGS sequence"/>
</dbReference>
<dbReference type="GO" id="GO:0055085">
    <property type="term" value="P:transmembrane transport"/>
    <property type="evidence" value="ECO:0007669"/>
    <property type="project" value="TreeGrafter"/>
</dbReference>
<dbReference type="Pfam" id="PF01594">
    <property type="entry name" value="AI-2E_transport"/>
    <property type="match status" value="1"/>
</dbReference>
<keyword evidence="5 7" id="KW-0472">Membrane</keyword>
<evidence type="ECO:0000256" key="1">
    <source>
        <dbReference type="ARBA" id="ARBA00004141"/>
    </source>
</evidence>
<evidence type="ECO:0000313" key="9">
    <source>
        <dbReference type="Proteomes" id="UP000631034"/>
    </source>
</evidence>
<keyword evidence="3 7" id="KW-0812">Transmembrane</keyword>
<sequence>MLENGQPRALQPVPRTTRTWHLVFWGTVVLGIFTLLYVLRSVLAPFVAGMIMAYLLDPIADRLQSWGVSRLWATVVITLGFLLLLIAGLLFALPVLYDQVSRFAANVPNYVNILMEKGDHLMTLANEVLTPGEMERISTVVQDIVRNGMKWLTEALTALVSGGVVLVGVVAVLVVVPVIAFYMLRDWDRMTGVIDTFLPRPYAPVIREQLRLMDQTIAGFIRGQVLVCLALGSFYGISLSLVGLDLAMVVGLTSGFLSFIPYVGTITGFVLSMGLAFAQFSDWLPISVVFGIFMCGQLLEGNFLTPKLVGDRVGLHPVWIIFALLAGGGLFGFVGILLAVPVAAAIGVLVRFFLSQYVRSSFYTGIDSRGQVIEPLAADCVPASLDEMMNPPALRPGSTPDAQDSTRKDNG</sequence>
<dbReference type="PANTHER" id="PTHR21716:SF64">
    <property type="entry name" value="AI-2 TRANSPORT PROTEIN TQSA"/>
    <property type="match status" value="1"/>
</dbReference>
<dbReference type="AlphaFoldDB" id="A0A8J6YNE5"/>
<dbReference type="GO" id="GO:0016020">
    <property type="term" value="C:membrane"/>
    <property type="evidence" value="ECO:0007669"/>
    <property type="project" value="UniProtKB-SubCell"/>
</dbReference>
<feature type="transmembrane region" description="Helical" evidence="7">
    <location>
        <begin position="217"/>
        <end position="237"/>
    </location>
</feature>
<dbReference type="RefSeq" id="WP_192534849.1">
    <property type="nucleotide sequence ID" value="NZ_JACZHT010000007.1"/>
</dbReference>
<feature type="transmembrane region" description="Helical" evidence="7">
    <location>
        <begin position="249"/>
        <end position="271"/>
    </location>
</feature>
<evidence type="ECO:0000256" key="3">
    <source>
        <dbReference type="ARBA" id="ARBA00022692"/>
    </source>
</evidence>
<accession>A0A8J6YNE5</accession>
<protein>
    <submittedName>
        <fullName evidence="8">AI-2E family transporter</fullName>
    </submittedName>
</protein>
<keyword evidence="9" id="KW-1185">Reference proteome</keyword>
<feature type="transmembrane region" description="Helical" evidence="7">
    <location>
        <begin position="319"/>
        <end position="350"/>
    </location>
</feature>
<evidence type="ECO:0000313" key="8">
    <source>
        <dbReference type="EMBL" id="MBE1237840.1"/>
    </source>
</evidence>
<comment type="caution">
    <text evidence="8">The sequence shown here is derived from an EMBL/GenBank/DDBJ whole genome shotgun (WGS) entry which is preliminary data.</text>
</comment>
<evidence type="ECO:0000256" key="7">
    <source>
        <dbReference type="SAM" id="Phobius"/>
    </source>
</evidence>
<reference evidence="8" key="1">
    <citation type="submission" date="2020-10" db="EMBL/GenBank/DDBJ databases">
        <title>Genome sequence of the unusual species of purple photosynthetic bacteria, Phaeovibrio sulfidiphilus DSM 23193, type strain.</title>
        <authorList>
            <person name="Kyndt J.A."/>
            <person name="Meyer T.E."/>
        </authorList>
    </citation>
    <scope>NUCLEOTIDE SEQUENCE</scope>
    <source>
        <strain evidence="8">DSM 23193</strain>
    </source>
</reference>
<feature type="transmembrane region" description="Helical" evidence="7">
    <location>
        <begin position="155"/>
        <end position="184"/>
    </location>
</feature>
<keyword evidence="4 7" id="KW-1133">Transmembrane helix</keyword>
<feature type="transmembrane region" description="Helical" evidence="7">
    <location>
        <begin position="72"/>
        <end position="97"/>
    </location>
</feature>
<feature type="region of interest" description="Disordered" evidence="6">
    <location>
        <begin position="391"/>
        <end position="411"/>
    </location>
</feature>